<reference evidence="1" key="2">
    <citation type="journal article" date="2015" name="Fish Shellfish Immunol.">
        <title>Early steps in the European eel (Anguilla anguilla)-Vibrio vulnificus interaction in the gills: Role of the RtxA13 toxin.</title>
        <authorList>
            <person name="Callol A."/>
            <person name="Pajuelo D."/>
            <person name="Ebbesson L."/>
            <person name="Teles M."/>
            <person name="MacKenzie S."/>
            <person name="Amaro C."/>
        </authorList>
    </citation>
    <scope>NUCLEOTIDE SEQUENCE</scope>
</reference>
<proteinExistence type="predicted"/>
<organism evidence="1">
    <name type="scientific">Anguilla anguilla</name>
    <name type="common">European freshwater eel</name>
    <name type="synonym">Muraena anguilla</name>
    <dbReference type="NCBI Taxonomy" id="7936"/>
    <lineage>
        <taxon>Eukaryota</taxon>
        <taxon>Metazoa</taxon>
        <taxon>Chordata</taxon>
        <taxon>Craniata</taxon>
        <taxon>Vertebrata</taxon>
        <taxon>Euteleostomi</taxon>
        <taxon>Actinopterygii</taxon>
        <taxon>Neopterygii</taxon>
        <taxon>Teleostei</taxon>
        <taxon>Anguilliformes</taxon>
        <taxon>Anguillidae</taxon>
        <taxon>Anguilla</taxon>
    </lineage>
</organism>
<accession>A0A0E9TBH0</accession>
<dbReference type="EMBL" id="GBXM01058504">
    <property type="protein sequence ID" value="JAH50073.1"/>
    <property type="molecule type" value="Transcribed_RNA"/>
</dbReference>
<name>A0A0E9TBH0_ANGAN</name>
<protein>
    <submittedName>
        <fullName evidence="1">Uncharacterized protein</fullName>
    </submittedName>
</protein>
<reference evidence="1" key="1">
    <citation type="submission" date="2014-11" db="EMBL/GenBank/DDBJ databases">
        <authorList>
            <person name="Amaro Gonzalez C."/>
        </authorList>
    </citation>
    <scope>NUCLEOTIDE SEQUENCE</scope>
</reference>
<sequence>MLLLHVVHGAPMTSTLSCAVAIVYNESMEYVN</sequence>
<evidence type="ECO:0000313" key="1">
    <source>
        <dbReference type="EMBL" id="JAH50073.1"/>
    </source>
</evidence>
<dbReference type="AlphaFoldDB" id="A0A0E9TBH0"/>